<protein>
    <submittedName>
        <fullName evidence="1">Uncharacterized protein</fullName>
    </submittedName>
</protein>
<evidence type="ECO:0000313" key="2">
    <source>
        <dbReference type="Proteomes" id="UP001501624"/>
    </source>
</evidence>
<organism evidence="1 2">
    <name type="scientific">Amycolatopsis tucumanensis</name>
    <dbReference type="NCBI Taxonomy" id="401106"/>
    <lineage>
        <taxon>Bacteria</taxon>
        <taxon>Bacillati</taxon>
        <taxon>Actinomycetota</taxon>
        <taxon>Actinomycetes</taxon>
        <taxon>Pseudonocardiales</taxon>
        <taxon>Pseudonocardiaceae</taxon>
        <taxon>Amycolatopsis</taxon>
    </lineage>
</organism>
<dbReference type="EMBL" id="BAABCM010000021">
    <property type="protein sequence ID" value="GAA3853211.1"/>
    <property type="molecule type" value="Genomic_DNA"/>
</dbReference>
<accession>A0ABP7JTU8</accession>
<gene>
    <name evidence="1" type="ORF">GCM10022380_83880</name>
</gene>
<keyword evidence="2" id="KW-1185">Reference proteome</keyword>
<comment type="caution">
    <text evidence="1">The sequence shown here is derived from an EMBL/GenBank/DDBJ whole genome shotgun (WGS) entry which is preliminary data.</text>
</comment>
<dbReference type="Proteomes" id="UP001501624">
    <property type="component" value="Unassembled WGS sequence"/>
</dbReference>
<proteinExistence type="predicted"/>
<reference evidence="2" key="1">
    <citation type="journal article" date="2019" name="Int. J. Syst. Evol. Microbiol.">
        <title>The Global Catalogue of Microorganisms (GCM) 10K type strain sequencing project: providing services to taxonomists for standard genome sequencing and annotation.</title>
        <authorList>
            <consortium name="The Broad Institute Genomics Platform"/>
            <consortium name="The Broad Institute Genome Sequencing Center for Infectious Disease"/>
            <person name="Wu L."/>
            <person name="Ma J."/>
        </authorList>
    </citation>
    <scope>NUCLEOTIDE SEQUENCE [LARGE SCALE GENOMIC DNA]</scope>
    <source>
        <strain evidence="2">JCM 17017</strain>
    </source>
</reference>
<name>A0ABP7JTU8_9PSEU</name>
<evidence type="ECO:0000313" key="1">
    <source>
        <dbReference type="EMBL" id="GAA3853211.1"/>
    </source>
</evidence>
<sequence length="113" mass="12099">MLTRMILADAEHGRGGVVIDPKGDLITDVLQRLPEHAAEKVVLFDADSPGPTPCLNPLEGSKEAAVDNLVSVFSRVFSSAWGRAPRTSCAPAVWRCGRDPRSRGSRPSSCASR</sequence>